<gene>
    <name evidence="6" type="ORF">M407DRAFT_246994</name>
</gene>
<evidence type="ECO:0000256" key="5">
    <source>
        <dbReference type="ARBA" id="ARBA00022691"/>
    </source>
</evidence>
<sequence length="276" mass="31016">MDKLRSTLKQFVRDWSEQGKPERDMCYKPMIDALLEHFSDIPQEERLNIRVLVPGAGLARLAWEIAHLGFASQGNEFSHFMLLSSFFVLNRTDQINQHTLYPFIHSFSNVRSAPSISTPISIPDVQPSDLPQPSEFSLVAGDFIEIYGVTDEDVRSGKVDDGKTSQEGQWNAVLTCFFIDTAKDIIEYLRIIHQALAPGGIWVNLGPLLWHYENNNTGDISIEASLDEVKALATAVGFEISQEKTIPTTYTGILDGMLRYEYQAEFWVATKKAPAS</sequence>
<organism evidence="6 7">
    <name type="scientific">Tulasnella calospora MUT 4182</name>
    <dbReference type="NCBI Taxonomy" id="1051891"/>
    <lineage>
        <taxon>Eukaryota</taxon>
        <taxon>Fungi</taxon>
        <taxon>Dikarya</taxon>
        <taxon>Basidiomycota</taxon>
        <taxon>Agaricomycotina</taxon>
        <taxon>Agaricomycetes</taxon>
        <taxon>Cantharellales</taxon>
        <taxon>Tulasnellaceae</taxon>
        <taxon>Tulasnella</taxon>
    </lineage>
</organism>
<evidence type="ECO:0000256" key="2">
    <source>
        <dbReference type="ARBA" id="ARBA00012003"/>
    </source>
</evidence>
<comment type="similarity">
    <text evidence="1">Belongs to the carnosine N-methyltransferase family.</text>
</comment>
<dbReference type="OrthoDB" id="978at2759"/>
<dbReference type="EMBL" id="KN823580">
    <property type="protein sequence ID" value="KIO16385.1"/>
    <property type="molecule type" value="Genomic_DNA"/>
</dbReference>
<keyword evidence="5" id="KW-0949">S-adenosyl-L-methionine</keyword>
<keyword evidence="3" id="KW-0489">Methyltransferase</keyword>
<evidence type="ECO:0000256" key="1">
    <source>
        <dbReference type="ARBA" id="ARBA00010086"/>
    </source>
</evidence>
<dbReference type="Proteomes" id="UP000054248">
    <property type="component" value="Unassembled WGS sequence"/>
</dbReference>
<proteinExistence type="inferred from homology"/>
<keyword evidence="4" id="KW-0808">Transferase</keyword>
<dbReference type="GO" id="GO:0030735">
    <property type="term" value="F:carnosine N-methyltransferase activity"/>
    <property type="evidence" value="ECO:0007669"/>
    <property type="project" value="UniProtKB-EC"/>
</dbReference>
<dbReference type="SMART" id="SM01296">
    <property type="entry name" value="N2227"/>
    <property type="match status" value="1"/>
</dbReference>
<dbReference type="PANTHER" id="PTHR12303:SF6">
    <property type="entry name" value="CARNOSINE N-METHYLTRANSFERASE"/>
    <property type="match status" value="1"/>
</dbReference>
<protein>
    <recommendedName>
        <fullName evidence="2">carnosine N-methyltransferase</fullName>
        <ecNumber evidence="2">2.1.1.22</ecNumber>
    </recommendedName>
</protein>
<dbReference type="STRING" id="1051891.A0A0C3PPG5"/>
<accession>A0A0C3PPG5</accession>
<evidence type="ECO:0000256" key="4">
    <source>
        <dbReference type="ARBA" id="ARBA00022679"/>
    </source>
</evidence>
<dbReference type="PANTHER" id="PTHR12303">
    <property type="entry name" value="CARNOSINE N-METHYLTRANSFERASE"/>
    <property type="match status" value="1"/>
</dbReference>
<dbReference type="GO" id="GO:0032259">
    <property type="term" value="P:methylation"/>
    <property type="evidence" value="ECO:0007669"/>
    <property type="project" value="UniProtKB-KW"/>
</dbReference>
<name>A0A0C3PPG5_9AGAM</name>
<dbReference type="InterPro" id="IPR029063">
    <property type="entry name" value="SAM-dependent_MTases_sf"/>
</dbReference>
<reference evidence="6 7" key="1">
    <citation type="submission" date="2014-04" db="EMBL/GenBank/DDBJ databases">
        <authorList>
            <consortium name="DOE Joint Genome Institute"/>
            <person name="Kuo A."/>
            <person name="Girlanda M."/>
            <person name="Perotto S."/>
            <person name="Kohler A."/>
            <person name="Nagy L.G."/>
            <person name="Floudas D."/>
            <person name="Copeland A."/>
            <person name="Barry K.W."/>
            <person name="Cichocki N."/>
            <person name="Veneault-Fourrey C."/>
            <person name="LaButti K."/>
            <person name="Lindquist E.A."/>
            <person name="Lipzen A."/>
            <person name="Lundell T."/>
            <person name="Morin E."/>
            <person name="Murat C."/>
            <person name="Sun H."/>
            <person name="Tunlid A."/>
            <person name="Henrissat B."/>
            <person name="Grigoriev I.V."/>
            <person name="Hibbett D.S."/>
            <person name="Martin F."/>
            <person name="Nordberg H.P."/>
            <person name="Cantor M.N."/>
            <person name="Hua S.X."/>
        </authorList>
    </citation>
    <scope>NUCLEOTIDE SEQUENCE [LARGE SCALE GENOMIC DNA]</scope>
    <source>
        <strain evidence="6 7">MUT 4182</strain>
    </source>
</reference>
<dbReference type="AlphaFoldDB" id="A0A0C3PPG5"/>
<dbReference type="EC" id="2.1.1.22" evidence="2"/>
<dbReference type="HOGENOM" id="CLU_030612_0_1_1"/>
<evidence type="ECO:0000256" key="3">
    <source>
        <dbReference type="ARBA" id="ARBA00022603"/>
    </source>
</evidence>
<reference evidence="7" key="2">
    <citation type="submission" date="2015-01" db="EMBL/GenBank/DDBJ databases">
        <title>Evolutionary Origins and Diversification of the Mycorrhizal Mutualists.</title>
        <authorList>
            <consortium name="DOE Joint Genome Institute"/>
            <consortium name="Mycorrhizal Genomics Consortium"/>
            <person name="Kohler A."/>
            <person name="Kuo A."/>
            <person name="Nagy L.G."/>
            <person name="Floudas D."/>
            <person name="Copeland A."/>
            <person name="Barry K.W."/>
            <person name="Cichocki N."/>
            <person name="Veneault-Fourrey C."/>
            <person name="LaButti K."/>
            <person name="Lindquist E.A."/>
            <person name="Lipzen A."/>
            <person name="Lundell T."/>
            <person name="Morin E."/>
            <person name="Murat C."/>
            <person name="Riley R."/>
            <person name="Ohm R."/>
            <person name="Sun H."/>
            <person name="Tunlid A."/>
            <person name="Henrissat B."/>
            <person name="Grigoriev I.V."/>
            <person name="Hibbett D.S."/>
            <person name="Martin F."/>
        </authorList>
    </citation>
    <scope>NUCLEOTIDE SEQUENCE [LARGE SCALE GENOMIC DNA]</scope>
    <source>
        <strain evidence="7">MUT 4182</strain>
    </source>
</reference>
<evidence type="ECO:0000313" key="7">
    <source>
        <dbReference type="Proteomes" id="UP000054248"/>
    </source>
</evidence>
<keyword evidence="7" id="KW-1185">Reference proteome</keyword>
<evidence type="ECO:0000313" key="6">
    <source>
        <dbReference type="EMBL" id="KIO16385.1"/>
    </source>
</evidence>
<dbReference type="InterPro" id="IPR012901">
    <property type="entry name" value="CARME"/>
</dbReference>
<dbReference type="SUPFAM" id="SSF53335">
    <property type="entry name" value="S-adenosyl-L-methionine-dependent methyltransferases"/>
    <property type="match status" value="1"/>
</dbReference>
<dbReference type="Gene3D" id="3.40.50.150">
    <property type="entry name" value="Vaccinia Virus protein VP39"/>
    <property type="match status" value="1"/>
</dbReference>
<dbReference type="Pfam" id="PF07942">
    <property type="entry name" value="CARME"/>
    <property type="match status" value="1"/>
</dbReference>